<evidence type="ECO:0000313" key="6">
    <source>
        <dbReference type="EMBL" id="BCD70933.1"/>
    </source>
</evidence>
<dbReference type="InterPro" id="IPR005790">
    <property type="entry name" value="DNA_polIII_delta"/>
</dbReference>
<dbReference type="GO" id="GO:0009360">
    <property type="term" value="C:DNA polymerase III complex"/>
    <property type="evidence" value="ECO:0007669"/>
    <property type="project" value="TreeGrafter"/>
</dbReference>
<evidence type="ECO:0000313" key="5">
    <source>
        <dbReference type="EMBL" id="BCD46600.1"/>
    </source>
</evidence>
<dbReference type="Proteomes" id="UP000317935">
    <property type="component" value="Chromosome"/>
</dbReference>
<keyword evidence="4" id="KW-0239">DNA-directed DNA polymerase</keyword>
<keyword evidence="3" id="KW-0235">DNA replication</keyword>
<proteinExistence type="predicted"/>
<keyword evidence="2" id="KW-0548">Nucleotidyltransferase</keyword>
<dbReference type="GO" id="GO:0006261">
    <property type="term" value="P:DNA-templated DNA replication"/>
    <property type="evidence" value="ECO:0007669"/>
    <property type="project" value="TreeGrafter"/>
</dbReference>
<dbReference type="NCBIfam" id="TIGR01128">
    <property type="entry name" value="holA"/>
    <property type="match status" value="1"/>
</dbReference>
<accession>A0A6J4D1N8</accession>
<dbReference type="PANTHER" id="PTHR34388">
    <property type="entry name" value="DNA POLYMERASE III SUBUNIT DELTA"/>
    <property type="match status" value="1"/>
</dbReference>
<reference evidence="5 8" key="2">
    <citation type="submission" date="2020-04" db="EMBL/GenBank/DDBJ databases">
        <title>Genomic analysis of gastric non-Helicobacter pylori Helicobacters isolated in Japan.</title>
        <authorList>
            <person name="Suzuki M."/>
            <person name="Rimbara E."/>
        </authorList>
    </citation>
    <scope>NUCLEOTIDE SEQUENCE [LARGE SCALE GENOMIC DNA]</scope>
    <source>
        <strain evidence="5 8">NHP19-0020</strain>
    </source>
</reference>
<keyword evidence="1" id="KW-0808">Transferase</keyword>
<protein>
    <submittedName>
        <fullName evidence="6">DNA polymerase III subunit delta HolA</fullName>
    </submittedName>
</protein>
<reference evidence="6 7" key="1">
    <citation type="submission" date="2019-06" db="EMBL/GenBank/DDBJ databases">
        <title>Complete genome sequence of Helicobacter suis SNTW101c.</title>
        <authorList>
            <person name="Rimbara E."/>
            <person name="Suzuki M."/>
            <person name="Matsui H."/>
            <person name="Nakamura M."/>
            <person name="Mori S."/>
            <person name="Shibayama K."/>
        </authorList>
    </citation>
    <scope>NUCLEOTIDE SEQUENCE [LARGE SCALE GENOMIC DNA]</scope>
    <source>
        <strain evidence="6 7">SNTW101c</strain>
    </source>
</reference>
<organism evidence="6 7">
    <name type="scientific">Helicobacter suis</name>
    <dbReference type="NCBI Taxonomy" id="104628"/>
    <lineage>
        <taxon>Bacteria</taxon>
        <taxon>Pseudomonadati</taxon>
        <taxon>Campylobacterota</taxon>
        <taxon>Epsilonproteobacteria</taxon>
        <taxon>Campylobacterales</taxon>
        <taxon>Helicobacteraceae</taxon>
        <taxon>Helicobacter</taxon>
    </lineage>
</organism>
<dbReference type="PANTHER" id="PTHR34388:SF1">
    <property type="entry name" value="DNA POLYMERASE III SUBUNIT DELTA"/>
    <property type="match status" value="1"/>
</dbReference>
<gene>
    <name evidence="6" type="primary">holA</name>
    <name evidence="5" type="ORF">NHP190020_16390</name>
    <name evidence="6" type="ORF">SNTW_15780</name>
</gene>
<dbReference type="AlphaFoldDB" id="A0A6J4D1N8"/>
<dbReference type="RefSeq" id="WP_006564603.1">
    <property type="nucleotide sequence ID" value="NZ_AP019774.1"/>
</dbReference>
<dbReference type="GO" id="GO:0003887">
    <property type="term" value="F:DNA-directed DNA polymerase activity"/>
    <property type="evidence" value="ECO:0007669"/>
    <property type="project" value="UniProtKB-KW"/>
</dbReference>
<dbReference type="GO" id="GO:0003677">
    <property type="term" value="F:DNA binding"/>
    <property type="evidence" value="ECO:0007669"/>
    <property type="project" value="InterPro"/>
</dbReference>
<sequence>MYQKELETYLQHKIPRAVLLYGEWEFYIEYYANKIAKLTPQVQIYRVYFKDYCFEEVLEYISQDSLFGGGSLVWLKLDKKLAAKEVRMLLDRLSKHLQNALIIEFYKAKSQSEYAQDFKQFAAQFKHPKLEVIEVRFFMPDLHARLALLQEKTRALNLSVSMEALTLLLEVQNNDIRIIYQDLEKLALLDKPIGLSDVHTHVYGVGGIQLEELLAVLFKRSSKVLETFMRLLAEGFEEIELIRGLQRYFYQLFGFYAYMQKGSGNAKEILGYNPPQAITQTLKERCKQVMNYQQVFVYLNAWYVASMQGNESWHFLIKIQDNIC</sequence>
<evidence type="ECO:0000313" key="7">
    <source>
        <dbReference type="Proteomes" id="UP000317935"/>
    </source>
</evidence>
<dbReference type="Proteomes" id="UP000509742">
    <property type="component" value="Chromosome"/>
</dbReference>
<dbReference type="GeneID" id="56928815"/>
<dbReference type="EMBL" id="AP023036">
    <property type="protein sequence ID" value="BCD46600.1"/>
    <property type="molecule type" value="Genomic_DNA"/>
</dbReference>
<evidence type="ECO:0000256" key="3">
    <source>
        <dbReference type="ARBA" id="ARBA00022705"/>
    </source>
</evidence>
<name>A0A6J4D1N8_9HELI</name>
<keyword evidence="8" id="KW-1185">Reference proteome</keyword>
<dbReference type="InterPro" id="IPR027417">
    <property type="entry name" value="P-loop_NTPase"/>
</dbReference>
<evidence type="ECO:0000256" key="1">
    <source>
        <dbReference type="ARBA" id="ARBA00022679"/>
    </source>
</evidence>
<dbReference type="EMBL" id="AP019774">
    <property type="protein sequence ID" value="BCD70933.1"/>
    <property type="molecule type" value="Genomic_DNA"/>
</dbReference>
<dbReference type="Gene3D" id="3.40.50.300">
    <property type="entry name" value="P-loop containing nucleotide triphosphate hydrolases"/>
    <property type="match status" value="1"/>
</dbReference>
<evidence type="ECO:0000313" key="8">
    <source>
        <dbReference type="Proteomes" id="UP000509742"/>
    </source>
</evidence>
<dbReference type="Gene3D" id="1.10.8.60">
    <property type="match status" value="1"/>
</dbReference>
<evidence type="ECO:0000256" key="4">
    <source>
        <dbReference type="ARBA" id="ARBA00022932"/>
    </source>
</evidence>
<dbReference type="OrthoDB" id="5329738at2"/>
<dbReference type="SUPFAM" id="SSF52540">
    <property type="entry name" value="P-loop containing nucleoside triphosphate hydrolases"/>
    <property type="match status" value="1"/>
</dbReference>
<evidence type="ECO:0000256" key="2">
    <source>
        <dbReference type="ARBA" id="ARBA00022695"/>
    </source>
</evidence>